<evidence type="ECO:0000256" key="5">
    <source>
        <dbReference type="ARBA" id="ARBA00022679"/>
    </source>
</evidence>
<dbReference type="RefSeq" id="WP_106347054.1">
    <property type="nucleotide sequence ID" value="NZ_PVUE01000001.1"/>
</dbReference>
<evidence type="ECO:0000256" key="9">
    <source>
        <dbReference type="ARBA" id="ARBA00023012"/>
    </source>
</evidence>
<dbReference type="CDD" id="cd00075">
    <property type="entry name" value="HATPase"/>
    <property type="match status" value="1"/>
</dbReference>
<name>A0A2T1A5V4_9ACTN</name>
<dbReference type="Gene3D" id="6.10.340.10">
    <property type="match status" value="1"/>
</dbReference>
<evidence type="ECO:0000256" key="4">
    <source>
        <dbReference type="ARBA" id="ARBA00022553"/>
    </source>
</evidence>
<dbReference type="InterPro" id="IPR005467">
    <property type="entry name" value="His_kinase_dom"/>
</dbReference>
<sequence>MTTAEHQAAAPLAGERRAGSRIVWPRSLRGRLSSAYTVVAAIVLLLMVLIFLHQFRSALLTTLDRSLAVRAASSVAALREAATPDFPDTQSSGSATKGTDAFTVVYDTTGAVASAEPVGLTTDLIPKAQRAAALKSPVHGDTTVMGARFRFYAVPVSRADGTWLVVAGASYRSTDQAVDAVTRVLMFGVPILLVLAGFGAWVLSGLSLRGVGRMRAEAADLGANDASGRVSEPSAEELKELARTFNRLLDRLYQSLVHQRALVADAGHELRTPLTVLRTELELADKPGRSREALADSVNHARGEVDRLIELADGLLFLAQADRGDTAGVADPVKPFDIVGAAVRAYESRFAIAKINLEQRCAVDLIVTADGNALRRAIDNLLSNALNNTPDYGTIRIDVDLVNEGSDIEVAVSDTGPGFPAEFLPYAFERFRKADDARTRAPGGGSGLGLAIVQQIAAWHGGSVTAMNLPAGGARVVIRIPIKSPLR</sequence>
<dbReference type="InterPro" id="IPR003661">
    <property type="entry name" value="HisK_dim/P_dom"/>
</dbReference>
<dbReference type="GO" id="GO:0005886">
    <property type="term" value="C:plasma membrane"/>
    <property type="evidence" value="ECO:0007669"/>
    <property type="project" value="UniProtKB-SubCell"/>
</dbReference>
<organism evidence="14 15">
    <name type="scientific">Antricoccus suffuscus</name>
    <dbReference type="NCBI Taxonomy" id="1629062"/>
    <lineage>
        <taxon>Bacteria</taxon>
        <taxon>Bacillati</taxon>
        <taxon>Actinomycetota</taxon>
        <taxon>Actinomycetes</taxon>
        <taxon>Geodermatophilales</taxon>
        <taxon>Antricoccaceae</taxon>
        <taxon>Antricoccus</taxon>
    </lineage>
</organism>
<evidence type="ECO:0000313" key="15">
    <source>
        <dbReference type="Proteomes" id="UP000237752"/>
    </source>
</evidence>
<keyword evidence="9" id="KW-0902">Two-component regulatory system</keyword>
<dbReference type="SMART" id="SM00304">
    <property type="entry name" value="HAMP"/>
    <property type="match status" value="1"/>
</dbReference>
<feature type="transmembrane region" description="Helical" evidence="11">
    <location>
        <begin position="35"/>
        <end position="55"/>
    </location>
</feature>
<comment type="catalytic activity">
    <reaction evidence="1">
        <text>ATP + protein L-histidine = ADP + protein N-phospho-L-histidine.</text>
        <dbReference type="EC" id="2.7.13.3"/>
    </reaction>
</comment>
<dbReference type="Pfam" id="PF00512">
    <property type="entry name" value="HisKA"/>
    <property type="match status" value="1"/>
</dbReference>
<dbReference type="SMART" id="SM00387">
    <property type="entry name" value="HATPase_c"/>
    <property type="match status" value="1"/>
</dbReference>
<accession>A0A2T1A5V4</accession>
<evidence type="ECO:0000256" key="1">
    <source>
        <dbReference type="ARBA" id="ARBA00000085"/>
    </source>
</evidence>
<dbReference type="OrthoDB" id="9786919at2"/>
<dbReference type="SMART" id="SM00388">
    <property type="entry name" value="HisKA"/>
    <property type="match status" value="1"/>
</dbReference>
<evidence type="ECO:0000256" key="6">
    <source>
        <dbReference type="ARBA" id="ARBA00022692"/>
    </source>
</evidence>
<dbReference type="PRINTS" id="PR00344">
    <property type="entry name" value="BCTRLSENSOR"/>
</dbReference>
<evidence type="ECO:0000256" key="7">
    <source>
        <dbReference type="ARBA" id="ARBA00022777"/>
    </source>
</evidence>
<keyword evidence="10 11" id="KW-0472">Membrane</keyword>
<dbReference type="AlphaFoldDB" id="A0A2T1A5V4"/>
<dbReference type="InterPro" id="IPR036097">
    <property type="entry name" value="HisK_dim/P_sf"/>
</dbReference>
<dbReference type="EC" id="2.7.13.3" evidence="3"/>
<dbReference type="Proteomes" id="UP000237752">
    <property type="component" value="Unassembled WGS sequence"/>
</dbReference>
<dbReference type="SUPFAM" id="SSF55874">
    <property type="entry name" value="ATPase domain of HSP90 chaperone/DNA topoisomerase II/histidine kinase"/>
    <property type="match status" value="1"/>
</dbReference>
<dbReference type="GO" id="GO:0000155">
    <property type="term" value="F:phosphorelay sensor kinase activity"/>
    <property type="evidence" value="ECO:0007669"/>
    <property type="project" value="InterPro"/>
</dbReference>
<comment type="subcellular location">
    <subcellularLocation>
        <location evidence="2">Cell membrane</location>
    </subcellularLocation>
</comment>
<protein>
    <recommendedName>
        <fullName evidence="3">histidine kinase</fullName>
        <ecNumber evidence="3">2.7.13.3</ecNumber>
    </recommendedName>
</protein>
<evidence type="ECO:0000256" key="3">
    <source>
        <dbReference type="ARBA" id="ARBA00012438"/>
    </source>
</evidence>
<dbReference type="InterPro" id="IPR050428">
    <property type="entry name" value="TCS_sensor_his_kinase"/>
</dbReference>
<dbReference type="Pfam" id="PF02518">
    <property type="entry name" value="HATPase_c"/>
    <property type="match status" value="1"/>
</dbReference>
<evidence type="ECO:0000256" key="8">
    <source>
        <dbReference type="ARBA" id="ARBA00022989"/>
    </source>
</evidence>
<dbReference type="InterPro" id="IPR004358">
    <property type="entry name" value="Sig_transdc_His_kin-like_C"/>
</dbReference>
<feature type="domain" description="Histidine kinase" evidence="12">
    <location>
        <begin position="265"/>
        <end position="484"/>
    </location>
</feature>
<keyword evidence="15" id="KW-1185">Reference proteome</keyword>
<evidence type="ECO:0000313" key="14">
    <source>
        <dbReference type="EMBL" id="PRZ43992.1"/>
    </source>
</evidence>
<gene>
    <name evidence="14" type="ORF">CLV47_101116</name>
</gene>
<evidence type="ECO:0000256" key="10">
    <source>
        <dbReference type="ARBA" id="ARBA00023136"/>
    </source>
</evidence>
<dbReference type="CDD" id="cd06225">
    <property type="entry name" value="HAMP"/>
    <property type="match status" value="1"/>
</dbReference>
<dbReference type="SUPFAM" id="SSF47384">
    <property type="entry name" value="Homodimeric domain of signal transducing histidine kinase"/>
    <property type="match status" value="1"/>
</dbReference>
<reference evidence="14 15" key="1">
    <citation type="submission" date="2018-03" db="EMBL/GenBank/DDBJ databases">
        <title>Genomic Encyclopedia of Archaeal and Bacterial Type Strains, Phase II (KMG-II): from individual species to whole genera.</title>
        <authorList>
            <person name="Goeker M."/>
        </authorList>
    </citation>
    <scope>NUCLEOTIDE SEQUENCE [LARGE SCALE GENOMIC DNA]</scope>
    <source>
        <strain evidence="14 15">DSM 100065</strain>
    </source>
</reference>
<dbReference type="Gene3D" id="3.30.565.10">
    <property type="entry name" value="Histidine kinase-like ATPase, C-terminal domain"/>
    <property type="match status" value="1"/>
</dbReference>
<dbReference type="EMBL" id="PVUE01000001">
    <property type="protein sequence ID" value="PRZ43992.1"/>
    <property type="molecule type" value="Genomic_DNA"/>
</dbReference>
<dbReference type="CDD" id="cd00082">
    <property type="entry name" value="HisKA"/>
    <property type="match status" value="1"/>
</dbReference>
<dbReference type="InterPro" id="IPR003594">
    <property type="entry name" value="HATPase_dom"/>
</dbReference>
<keyword evidence="8 11" id="KW-1133">Transmembrane helix</keyword>
<keyword evidence="5" id="KW-0808">Transferase</keyword>
<dbReference type="PROSITE" id="PS50885">
    <property type="entry name" value="HAMP"/>
    <property type="match status" value="1"/>
</dbReference>
<comment type="caution">
    <text evidence="14">The sequence shown here is derived from an EMBL/GenBank/DDBJ whole genome shotgun (WGS) entry which is preliminary data.</text>
</comment>
<keyword evidence="7 14" id="KW-0418">Kinase</keyword>
<evidence type="ECO:0000256" key="2">
    <source>
        <dbReference type="ARBA" id="ARBA00004236"/>
    </source>
</evidence>
<dbReference type="PROSITE" id="PS50109">
    <property type="entry name" value="HIS_KIN"/>
    <property type="match status" value="1"/>
</dbReference>
<feature type="transmembrane region" description="Helical" evidence="11">
    <location>
        <begin position="184"/>
        <end position="206"/>
    </location>
</feature>
<dbReference type="InterPro" id="IPR003660">
    <property type="entry name" value="HAMP_dom"/>
</dbReference>
<keyword evidence="6 11" id="KW-0812">Transmembrane</keyword>
<dbReference type="PANTHER" id="PTHR45436">
    <property type="entry name" value="SENSOR HISTIDINE KINASE YKOH"/>
    <property type="match status" value="1"/>
</dbReference>
<dbReference type="PANTHER" id="PTHR45436:SF5">
    <property type="entry name" value="SENSOR HISTIDINE KINASE TRCS"/>
    <property type="match status" value="1"/>
</dbReference>
<keyword evidence="4" id="KW-0597">Phosphoprotein</keyword>
<evidence type="ECO:0000256" key="11">
    <source>
        <dbReference type="SAM" id="Phobius"/>
    </source>
</evidence>
<feature type="domain" description="HAMP" evidence="13">
    <location>
        <begin position="205"/>
        <end position="257"/>
    </location>
</feature>
<dbReference type="InterPro" id="IPR036890">
    <property type="entry name" value="HATPase_C_sf"/>
</dbReference>
<evidence type="ECO:0000259" key="12">
    <source>
        <dbReference type="PROSITE" id="PS50109"/>
    </source>
</evidence>
<evidence type="ECO:0000259" key="13">
    <source>
        <dbReference type="PROSITE" id="PS50885"/>
    </source>
</evidence>
<proteinExistence type="predicted"/>
<dbReference type="Gene3D" id="1.10.287.130">
    <property type="match status" value="1"/>
</dbReference>